<feature type="domain" description="Protein kinase" evidence="13">
    <location>
        <begin position="6"/>
        <end position="262"/>
    </location>
</feature>
<evidence type="ECO:0000313" key="15">
    <source>
        <dbReference type="Proteomes" id="UP001162131"/>
    </source>
</evidence>
<dbReference type="Proteomes" id="UP001162131">
    <property type="component" value="Unassembled WGS sequence"/>
</dbReference>
<dbReference type="GO" id="GO:0004674">
    <property type="term" value="F:protein serine/threonine kinase activity"/>
    <property type="evidence" value="ECO:0007669"/>
    <property type="project" value="UniProtKB-KW"/>
</dbReference>
<sequence length="451" mass="51606">MSLSDFEVLKKLGDGAYSTVYQVKRKTDNQIYALKKVRMASLKPKEKRNALNEVRIMASIKHPNVISYKEAFFDDESGSLCLIMEYADSGDLYQKILAYQKKGCYLSENYIWNIFIQLLRGLKALHDLSILHRDLKSANVFLNKDGTVKLGDMNVSKVAKDGLLYTQTGTPYYASPEVWRDQPYDAKSDMWSLGCVLYEAITLKPPFRAEDMNGLFQKVVKGEYPPIPRTFSKDLANTLSQLLQIEASRRPSCEVMLRSSLLQRHIAEKYTETDSLHENSLLGSIKLPKNIKLITDFLPKPNYRDLRANFSEPIPSSEKTPSKSPSKSKFSTNRSYLTHDSEEKKASSLSPTEKNHNIFSPKRYREILKESYGALKLPKIRYPGKGIIHHIKIKRNPDDIFSTRSLPLQRGANERLERIKEVYLKKAVPRLGLSPDPRTPIKVSYKPTSWT</sequence>
<protein>
    <recommendedName>
        <fullName evidence="2">non-specific serine/threonine protein kinase</fullName>
        <ecNumber evidence="2">2.7.11.1</ecNumber>
    </recommendedName>
</protein>
<dbReference type="EMBL" id="CAJZBQ010000057">
    <property type="protein sequence ID" value="CAG9333716.1"/>
    <property type="molecule type" value="Genomic_DNA"/>
</dbReference>
<dbReference type="PROSITE" id="PS00107">
    <property type="entry name" value="PROTEIN_KINASE_ATP"/>
    <property type="match status" value="1"/>
</dbReference>
<dbReference type="InterPro" id="IPR008271">
    <property type="entry name" value="Ser/Thr_kinase_AS"/>
</dbReference>
<name>A0AAU9K998_9CILI</name>
<dbReference type="PANTHER" id="PTHR44899:SF6">
    <property type="entry name" value="SERINE_THREONINE PROTEIN KINASE"/>
    <property type="match status" value="1"/>
</dbReference>
<keyword evidence="4" id="KW-0808">Transferase</keyword>
<keyword evidence="15" id="KW-1185">Reference proteome</keyword>
<dbReference type="SMART" id="SM00220">
    <property type="entry name" value="S_TKc"/>
    <property type="match status" value="1"/>
</dbReference>
<organism evidence="14 15">
    <name type="scientific">Blepharisma stoltei</name>
    <dbReference type="NCBI Taxonomy" id="1481888"/>
    <lineage>
        <taxon>Eukaryota</taxon>
        <taxon>Sar</taxon>
        <taxon>Alveolata</taxon>
        <taxon>Ciliophora</taxon>
        <taxon>Postciliodesmatophora</taxon>
        <taxon>Heterotrichea</taxon>
        <taxon>Heterotrichida</taxon>
        <taxon>Blepharismidae</taxon>
        <taxon>Blepharisma</taxon>
    </lineage>
</organism>
<dbReference type="PANTHER" id="PTHR44899">
    <property type="entry name" value="CAMK FAMILY PROTEIN KINASE"/>
    <property type="match status" value="1"/>
</dbReference>
<dbReference type="Gene3D" id="1.10.510.10">
    <property type="entry name" value="Transferase(Phosphotransferase) domain 1"/>
    <property type="match status" value="1"/>
</dbReference>
<dbReference type="PROSITE" id="PS00108">
    <property type="entry name" value="PROTEIN_KINASE_ST"/>
    <property type="match status" value="1"/>
</dbReference>
<feature type="compositionally biased region" description="Basic and acidic residues" evidence="12">
    <location>
        <begin position="337"/>
        <end position="346"/>
    </location>
</feature>
<evidence type="ECO:0000256" key="11">
    <source>
        <dbReference type="RuleBase" id="RU000304"/>
    </source>
</evidence>
<keyword evidence="3 11" id="KW-0723">Serine/threonine-protein kinase</keyword>
<keyword evidence="6" id="KW-0418">Kinase</keyword>
<dbReference type="InterPro" id="IPR051131">
    <property type="entry name" value="NEK_Ser/Thr_kinase_NIMA"/>
</dbReference>
<evidence type="ECO:0000259" key="13">
    <source>
        <dbReference type="PROSITE" id="PS50011"/>
    </source>
</evidence>
<accession>A0AAU9K998</accession>
<comment type="similarity">
    <text evidence="1">Belongs to the protein kinase superfamily. NEK Ser/Thr protein kinase family. NIMA subfamily.</text>
</comment>
<evidence type="ECO:0000256" key="5">
    <source>
        <dbReference type="ARBA" id="ARBA00022741"/>
    </source>
</evidence>
<keyword evidence="5 10" id="KW-0547">Nucleotide-binding</keyword>
<evidence type="ECO:0000256" key="3">
    <source>
        <dbReference type="ARBA" id="ARBA00022527"/>
    </source>
</evidence>
<proteinExistence type="inferred from homology"/>
<dbReference type="InterPro" id="IPR000719">
    <property type="entry name" value="Prot_kinase_dom"/>
</dbReference>
<feature type="binding site" evidence="10">
    <location>
        <position position="35"/>
    </location>
    <ligand>
        <name>ATP</name>
        <dbReference type="ChEBI" id="CHEBI:30616"/>
    </ligand>
</feature>
<dbReference type="PROSITE" id="PS50011">
    <property type="entry name" value="PROTEIN_KINASE_DOM"/>
    <property type="match status" value="1"/>
</dbReference>
<gene>
    <name evidence="14" type="ORF">BSTOLATCC_MIC59532</name>
</gene>
<dbReference type="AlphaFoldDB" id="A0AAU9K998"/>
<evidence type="ECO:0000256" key="8">
    <source>
        <dbReference type="ARBA" id="ARBA00047899"/>
    </source>
</evidence>
<dbReference type="GO" id="GO:0005524">
    <property type="term" value="F:ATP binding"/>
    <property type="evidence" value="ECO:0007669"/>
    <property type="project" value="UniProtKB-UniRule"/>
</dbReference>
<evidence type="ECO:0000256" key="10">
    <source>
        <dbReference type="PROSITE-ProRule" id="PRU10141"/>
    </source>
</evidence>
<dbReference type="SUPFAM" id="SSF56112">
    <property type="entry name" value="Protein kinase-like (PK-like)"/>
    <property type="match status" value="1"/>
</dbReference>
<comment type="caution">
    <text evidence="14">The sequence shown here is derived from an EMBL/GenBank/DDBJ whole genome shotgun (WGS) entry which is preliminary data.</text>
</comment>
<dbReference type="InterPro" id="IPR011009">
    <property type="entry name" value="Kinase-like_dom_sf"/>
</dbReference>
<evidence type="ECO:0000256" key="7">
    <source>
        <dbReference type="ARBA" id="ARBA00022840"/>
    </source>
</evidence>
<evidence type="ECO:0000256" key="1">
    <source>
        <dbReference type="ARBA" id="ARBA00010886"/>
    </source>
</evidence>
<evidence type="ECO:0000256" key="6">
    <source>
        <dbReference type="ARBA" id="ARBA00022777"/>
    </source>
</evidence>
<comment type="catalytic activity">
    <reaction evidence="9">
        <text>L-seryl-[protein] + ATP = O-phospho-L-seryl-[protein] + ADP + H(+)</text>
        <dbReference type="Rhea" id="RHEA:17989"/>
        <dbReference type="Rhea" id="RHEA-COMP:9863"/>
        <dbReference type="Rhea" id="RHEA-COMP:11604"/>
        <dbReference type="ChEBI" id="CHEBI:15378"/>
        <dbReference type="ChEBI" id="CHEBI:29999"/>
        <dbReference type="ChEBI" id="CHEBI:30616"/>
        <dbReference type="ChEBI" id="CHEBI:83421"/>
        <dbReference type="ChEBI" id="CHEBI:456216"/>
        <dbReference type="EC" id="2.7.11.1"/>
    </reaction>
</comment>
<evidence type="ECO:0000256" key="9">
    <source>
        <dbReference type="ARBA" id="ARBA00048679"/>
    </source>
</evidence>
<dbReference type="EC" id="2.7.11.1" evidence="2"/>
<reference evidence="14" key="1">
    <citation type="submission" date="2021-09" db="EMBL/GenBank/DDBJ databases">
        <authorList>
            <consortium name="AG Swart"/>
            <person name="Singh M."/>
            <person name="Singh A."/>
            <person name="Seah K."/>
            <person name="Emmerich C."/>
        </authorList>
    </citation>
    <scope>NUCLEOTIDE SEQUENCE</scope>
    <source>
        <strain evidence="14">ATCC30299</strain>
    </source>
</reference>
<dbReference type="Gene3D" id="3.30.200.20">
    <property type="entry name" value="Phosphorylase Kinase, domain 1"/>
    <property type="match status" value="1"/>
</dbReference>
<comment type="catalytic activity">
    <reaction evidence="8">
        <text>L-threonyl-[protein] + ATP = O-phospho-L-threonyl-[protein] + ADP + H(+)</text>
        <dbReference type="Rhea" id="RHEA:46608"/>
        <dbReference type="Rhea" id="RHEA-COMP:11060"/>
        <dbReference type="Rhea" id="RHEA-COMP:11605"/>
        <dbReference type="ChEBI" id="CHEBI:15378"/>
        <dbReference type="ChEBI" id="CHEBI:30013"/>
        <dbReference type="ChEBI" id="CHEBI:30616"/>
        <dbReference type="ChEBI" id="CHEBI:61977"/>
        <dbReference type="ChEBI" id="CHEBI:456216"/>
        <dbReference type="EC" id="2.7.11.1"/>
    </reaction>
</comment>
<feature type="compositionally biased region" description="Low complexity" evidence="12">
    <location>
        <begin position="311"/>
        <end position="332"/>
    </location>
</feature>
<evidence type="ECO:0000313" key="14">
    <source>
        <dbReference type="EMBL" id="CAG9333716.1"/>
    </source>
</evidence>
<dbReference type="InterPro" id="IPR017441">
    <property type="entry name" value="Protein_kinase_ATP_BS"/>
</dbReference>
<evidence type="ECO:0000256" key="12">
    <source>
        <dbReference type="SAM" id="MobiDB-lite"/>
    </source>
</evidence>
<evidence type="ECO:0000256" key="4">
    <source>
        <dbReference type="ARBA" id="ARBA00022679"/>
    </source>
</evidence>
<evidence type="ECO:0000256" key="2">
    <source>
        <dbReference type="ARBA" id="ARBA00012513"/>
    </source>
</evidence>
<feature type="region of interest" description="Disordered" evidence="12">
    <location>
        <begin position="308"/>
        <end position="356"/>
    </location>
</feature>
<keyword evidence="7 10" id="KW-0067">ATP-binding</keyword>
<dbReference type="FunFam" id="3.30.200.20:FF:000097">
    <property type="entry name" value="Probable serine/threonine-protein kinase nek1"/>
    <property type="match status" value="1"/>
</dbReference>
<dbReference type="Pfam" id="PF00069">
    <property type="entry name" value="Pkinase"/>
    <property type="match status" value="1"/>
</dbReference>